<evidence type="ECO:0000259" key="5">
    <source>
        <dbReference type="SMART" id="SM00385"/>
    </source>
</evidence>
<dbReference type="Pfam" id="PF00382">
    <property type="entry name" value="TFIIB"/>
    <property type="match status" value="2"/>
</dbReference>
<dbReference type="SMART" id="SM00385">
    <property type="entry name" value="CYCLIN"/>
    <property type="match status" value="1"/>
</dbReference>
<dbReference type="InterPro" id="IPR000812">
    <property type="entry name" value="TFIIB"/>
</dbReference>
<dbReference type="Gene3D" id="1.10.472.10">
    <property type="entry name" value="Cyclin-like"/>
    <property type="match status" value="2"/>
</dbReference>
<comment type="similarity">
    <text evidence="1">Belongs to the TFIIB family.</text>
</comment>
<protein>
    <submittedName>
        <fullName evidence="6">Transcription factor TFIIB</fullName>
    </submittedName>
</protein>
<sequence length="290" mass="32859">MKANNFCLQCRQATAIILDHEAGDKICSECGYSFLDFTQIDSNSDYNTFSDSTDEDFDQNPVSEIGDSSTSCEIPKPSDQIVPKPKKGFRLIGTMAEKLELSPEIKNRAREIYNQVDVLKTCRGRSLNSIMAACLYISSRELKEPMTLQQLSNVAIEAPKRINRAVECIKKQLQLQIWSVMPQELVERYCKTLGLEISAIEAAKQALQNVEEIDIRRCPKSNLAVIIYMITQLSNDQVPVREIAKVTEITELTLRKSFNDISPHASYIIPHWYAKEEQIMKISIPSMSNN</sequence>
<evidence type="ECO:0000256" key="1">
    <source>
        <dbReference type="ARBA" id="ARBA00010857"/>
    </source>
</evidence>
<dbReference type="InterPro" id="IPR013763">
    <property type="entry name" value="Cyclin-like_dom"/>
</dbReference>
<dbReference type="GO" id="GO:0017025">
    <property type="term" value="F:TBP-class protein binding"/>
    <property type="evidence" value="ECO:0007669"/>
    <property type="project" value="InterPro"/>
</dbReference>
<evidence type="ECO:0000256" key="2">
    <source>
        <dbReference type="ARBA" id="ARBA00022737"/>
    </source>
</evidence>
<dbReference type="STRING" id="93759.A0A1R3HQD7"/>
<keyword evidence="4" id="KW-0804">Transcription</keyword>
<dbReference type="PANTHER" id="PTHR11618:SF81">
    <property type="entry name" value="TRANSCRIPTION INITIATION FACTOR IIB-LIKE"/>
    <property type="match status" value="1"/>
</dbReference>
<feature type="domain" description="Cyclin-like" evidence="5">
    <location>
        <begin position="90"/>
        <end position="171"/>
    </location>
</feature>
<keyword evidence="2" id="KW-0677">Repeat</keyword>
<dbReference type="PROSITE" id="PS00782">
    <property type="entry name" value="TFIIB"/>
    <property type="match status" value="1"/>
</dbReference>
<evidence type="ECO:0000256" key="3">
    <source>
        <dbReference type="ARBA" id="ARBA00023015"/>
    </source>
</evidence>
<dbReference type="Proteomes" id="UP000187203">
    <property type="component" value="Unassembled WGS sequence"/>
</dbReference>
<dbReference type="SUPFAM" id="SSF47954">
    <property type="entry name" value="Cyclin-like"/>
    <property type="match status" value="2"/>
</dbReference>
<dbReference type="PRINTS" id="PR00685">
    <property type="entry name" value="TIFACTORIIB"/>
</dbReference>
<keyword evidence="3" id="KW-0805">Transcription regulation</keyword>
<dbReference type="Gene3D" id="2.20.25.10">
    <property type="match status" value="1"/>
</dbReference>
<dbReference type="GO" id="GO:0070897">
    <property type="term" value="P:transcription preinitiation complex assembly"/>
    <property type="evidence" value="ECO:0007669"/>
    <property type="project" value="InterPro"/>
</dbReference>
<dbReference type="InterPro" id="IPR013150">
    <property type="entry name" value="TFIIB_cyclin"/>
</dbReference>
<reference evidence="7" key="1">
    <citation type="submission" date="2013-09" db="EMBL/GenBank/DDBJ databases">
        <title>Corchorus olitorius genome sequencing.</title>
        <authorList>
            <person name="Alam M."/>
            <person name="Haque M.S."/>
            <person name="Islam M.S."/>
            <person name="Emdad E.M."/>
            <person name="Islam M.M."/>
            <person name="Ahmed B."/>
            <person name="Halim A."/>
            <person name="Hossen Q.M.M."/>
            <person name="Hossain M.Z."/>
            <person name="Ahmed R."/>
            <person name="Khan M.M."/>
            <person name="Islam R."/>
            <person name="Rashid M.M."/>
            <person name="Khan S.A."/>
            <person name="Rahman M.S."/>
            <person name="Alam M."/>
            <person name="Yahiya A.S."/>
            <person name="Khan M.S."/>
            <person name="Azam M.S."/>
            <person name="Haque T."/>
            <person name="Lashkar M.Z.H."/>
            <person name="Akhand A.I."/>
            <person name="Morshed G."/>
            <person name="Roy S."/>
            <person name="Uddin K.S."/>
            <person name="Rabeya T."/>
            <person name="Hossain A.S."/>
            <person name="Chowdhury A."/>
            <person name="Snigdha A.R."/>
            <person name="Mortoza M.S."/>
            <person name="Matin S.A."/>
            <person name="Hoque S.M.E."/>
            <person name="Islam M.K."/>
            <person name="Roy D.K."/>
            <person name="Haider R."/>
            <person name="Moosa M.M."/>
            <person name="Elias S.M."/>
            <person name="Hasan A.M."/>
            <person name="Jahan S."/>
            <person name="Shafiuddin M."/>
            <person name="Mahmood N."/>
            <person name="Shommy N.S."/>
        </authorList>
    </citation>
    <scope>NUCLEOTIDE SEQUENCE [LARGE SCALE GENOMIC DNA]</scope>
    <source>
        <strain evidence="7">cv. O-4</strain>
    </source>
</reference>
<evidence type="ECO:0000313" key="6">
    <source>
        <dbReference type="EMBL" id="OMO72558.1"/>
    </source>
</evidence>
<name>A0A1R3HQD7_9ROSI</name>
<comment type="caution">
    <text evidence="6">The sequence shown here is derived from an EMBL/GenBank/DDBJ whole genome shotgun (WGS) entry which is preliminary data.</text>
</comment>
<dbReference type="PANTHER" id="PTHR11618">
    <property type="entry name" value="TRANSCRIPTION INITIATION FACTOR IIB-RELATED"/>
    <property type="match status" value="1"/>
</dbReference>
<dbReference type="InterPro" id="IPR023486">
    <property type="entry name" value="TFIIB_CS"/>
</dbReference>
<keyword evidence="7" id="KW-1185">Reference proteome</keyword>
<dbReference type="AlphaFoldDB" id="A0A1R3HQD7"/>
<evidence type="ECO:0000256" key="4">
    <source>
        <dbReference type="ARBA" id="ARBA00023163"/>
    </source>
</evidence>
<dbReference type="GO" id="GO:0005634">
    <property type="term" value="C:nucleus"/>
    <property type="evidence" value="ECO:0007669"/>
    <property type="project" value="TreeGrafter"/>
</dbReference>
<dbReference type="EMBL" id="AWUE01019633">
    <property type="protein sequence ID" value="OMO72558.1"/>
    <property type="molecule type" value="Genomic_DNA"/>
</dbReference>
<evidence type="ECO:0000313" key="7">
    <source>
        <dbReference type="Proteomes" id="UP000187203"/>
    </source>
</evidence>
<dbReference type="InterPro" id="IPR036915">
    <property type="entry name" value="Cyclin-like_sf"/>
</dbReference>
<accession>A0A1R3HQD7</accession>
<dbReference type="GO" id="GO:0097550">
    <property type="term" value="C:transcription preinitiation complex"/>
    <property type="evidence" value="ECO:0007669"/>
    <property type="project" value="TreeGrafter"/>
</dbReference>
<proteinExistence type="inferred from homology"/>
<organism evidence="6 7">
    <name type="scientific">Corchorus olitorius</name>
    <dbReference type="NCBI Taxonomy" id="93759"/>
    <lineage>
        <taxon>Eukaryota</taxon>
        <taxon>Viridiplantae</taxon>
        <taxon>Streptophyta</taxon>
        <taxon>Embryophyta</taxon>
        <taxon>Tracheophyta</taxon>
        <taxon>Spermatophyta</taxon>
        <taxon>Magnoliopsida</taxon>
        <taxon>eudicotyledons</taxon>
        <taxon>Gunneridae</taxon>
        <taxon>Pentapetalae</taxon>
        <taxon>rosids</taxon>
        <taxon>malvids</taxon>
        <taxon>Malvales</taxon>
        <taxon>Malvaceae</taxon>
        <taxon>Grewioideae</taxon>
        <taxon>Apeibeae</taxon>
        <taxon>Corchorus</taxon>
    </lineage>
</organism>
<gene>
    <name evidence="6" type="ORF">COLO4_27580</name>
</gene>
<dbReference type="SUPFAM" id="SSF57783">
    <property type="entry name" value="Zinc beta-ribbon"/>
    <property type="match status" value="1"/>
</dbReference>
<dbReference type="OrthoDB" id="25790at2759"/>